<dbReference type="SUPFAM" id="SSF51197">
    <property type="entry name" value="Clavaminate synthase-like"/>
    <property type="match status" value="1"/>
</dbReference>
<evidence type="ECO:0008006" key="3">
    <source>
        <dbReference type="Google" id="ProtNLM"/>
    </source>
</evidence>
<dbReference type="PANTHER" id="PTHR31630:SF6">
    <property type="entry name" value="PHYTANOYL-COA DIOXYGENASE-RELATED"/>
    <property type="match status" value="1"/>
</dbReference>
<proteinExistence type="predicted"/>
<reference evidence="1 2" key="1">
    <citation type="submission" date="2020-08" db="EMBL/GenBank/DDBJ databases">
        <title>Genomic Encyclopedia of Type Strains, Phase IV (KMG-IV): sequencing the most valuable type-strain genomes for metagenomic binning, comparative biology and taxonomic classification.</title>
        <authorList>
            <person name="Goeker M."/>
        </authorList>
    </citation>
    <scope>NUCLEOTIDE SEQUENCE [LARGE SCALE GENOMIC DNA]</scope>
    <source>
        <strain evidence="1 2">DSM 101806</strain>
    </source>
</reference>
<name>A0A7W6JNT1_9SPHN</name>
<dbReference type="EMBL" id="JACIEH010000001">
    <property type="protein sequence ID" value="MBB4096792.1"/>
    <property type="molecule type" value="Genomic_DNA"/>
</dbReference>
<dbReference type="Proteomes" id="UP000557392">
    <property type="component" value="Unassembled WGS sequence"/>
</dbReference>
<keyword evidence="2" id="KW-1185">Reference proteome</keyword>
<dbReference type="RefSeq" id="WP_183993943.1">
    <property type="nucleotide sequence ID" value="NZ_JACIEH010000001.1"/>
</dbReference>
<gene>
    <name evidence="1" type="ORF">GGR46_000325</name>
</gene>
<dbReference type="PANTHER" id="PTHR31630">
    <property type="entry name" value="PHYTANOYL-COA DIOXYGENASE-RELATED-RELATED"/>
    <property type="match status" value="1"/>
</dbReference>
<dbReference type="GO" id="GO:0016706">
    <property type="term" value="F:2-oxoglutarate-dependent dioxygenase activity"/>
    <property type="evidence" value="ECO:0007669"/>
    <property type="project" value="UniProtKB-ARBA"/>
</dbReference>
<dbReference type="AlphaFoldDB" id="A0A7W6JNT1"/>
<organism evidence="1 2">
    <name type="scientific">Sphingomonas kyeonggiensis</name>
    <dbReference type="NCBI Taxonomy" id="1268553"/>
    <lineage>
        <taxon>Bacteria</taxon>
        <taxon>Pseudomonadati</taxon>
        <taxon>Pseudomonadota</taxon>
        <taxon>Alphaproteobacteria</taxon>
        <taxon>Sphingomonadales</taxon>
        <taxon>Sphingomonadaceae</taxon>
        <taxon>Sphingomonas</taxon>
    </lineage>
</organism>
<sequence>MADAEPLNFPEVRRLREYWDRRLTHVSSPPEEWVSDKLLLDALGLGLEQTLQFISSERPDFEGFRRWIVATAGAPDRLTIARYHAALDGTPPPPAIAARLAGIDAMPDVLDADALAHWEAQGYVILRGAIAPEEAEAAAALLWKTVGADPDDPATWYGPRNNGLMVQLFQHPALEAARRSARVHKAFAQLWGSSDLWPRIDRMSFNAPVLPHQNFGAPRLHWDASLVPPIPFATQGILYLTDTAADQGAFELVPGFHHELADWLDSLGDANPRTVDLSDRAVRVAAGAGDLIIWRHDLPHGATPNAATKPRLAQYVNFYSAEMGVQPKWR</sequence>
<protein>
    <recommendedName>
        <fullName evidence="3">Phytanoyl-CoA dioxygenase</fullName>
    </recommendedName>
</protein>
<accession>A0A7W6JNT1</accession>
<evidence type="ECO:0000313" key="2">
    <source>
        <dbReference type="Proteomes" id="UP000557392"/>
    </source>
</evidence>
<evidence type="ECO:0000313" key="1">
    <source>
        <dbReference type="EMBL" id="MBB4096792.1"/>
    </source>
</evidence>
<dbReference type="Pfam" id="PF05721">
    <property type="entry name" value="PhyH"/>
    <property type="match status" value="1"/>
</dbReference>
<dbReference type="Gene3D" id="2.60.120.620">
    <property type="entry name" value="q2cbj1_9rhob like domain"/>
    <property type="match status" value="1"/>
</dbReference>
<dbReference type="InterPro" id="IPR008775">
    <property type="entry name" value="Phytyl_CoA_dOase-like"/>
</dbReference>
<comment type="caution">
    <text evidence="1">The sequence shown here is derived from an EMBL/GenBank/DDBJ whole genome shotgun (WGS) entry which is preliminary data.</text>
</comment>